<dbReference type="GO" id="GO:0005525">
    <property type="term" value="F:GTP binding"/>
    <property type="evidence" value="ECO:0007669"/>
    <property type="project" value="UniProtKB-KW"/>
</dbReference>
<dbReference type="AlphaFoldDB" id="A0A8R1HGQ4"/>
<dbReference type="Pfam" id="PF00679">
    <property type="entry name" value="EFG_C"/>
    <property type="match status" value="1"/>
</dbReference>
<evidence type="ECO:0000256" key="1">
    <source>
        <dbReference type="ARBA" id="ARBA00022741"/>
    </source>
</evidence>
<dbReference type="SUPFAM" id="SSF54980">
    <property type="entry name" value="EF-G C-terminal domain-like"/>
    <property type="match status" value="1"/>
</dbReference>
<dbReference type="Pfam" id="PF03764">
    <property type="entry name" value="EFG_IV"/>
    <property type="match status" value="1"/>
</dbReference>
<dbReference type="FunFam" id="3.30.230.10:FF:000009">
    <property type="entry name" value="116 kDa U5 small nuclear ribonucleoprotein component"/>
    <property type="match status" value="1"/>
</dbReference>
<dbReference type="InterPro" id="IPR014721">
    <property type="entry name" value="Ribsml_uS5_D2-typ_fold_subgr"/>
</dbReference>
<keyword evidence="1" id="KW-0547">Nucleotide-binding</keyword>
<dbReference type="InterPro" id="IPR005517">
    <property type="entry name" value="Transl_elong_EFG/EF2_IV"/>
</dbReference>
<reference evidence="6" key="1">
    <citation type="submission" date="2010-08" db="EMBL/GenBank/DDBJ databases">
        <authorList>
            <consortium name="Caenorhabditis japonica Sequencing Consortium"/>
            <person name="Wilson R.K."/>
        </authorList>
    </citation>
    <scope>NUCLEOTIDE SEQUENCE [LARGE SCALE GENOMIC DNA]</scope>
    <source>
        <strain evidence="6">DF5081</strain>
    </source>
</reference>
<evidence type="ECO:0008006" key="7">
    <source>
        <dbReference type="Google" id="ProtNLM"/>
    </source>
</evidence>
<evidence type="ECO:0000313" key="6">
    <source>
        <dbReference type="Proteomes" id="UP000005237"/>
    </source>
</evidence>
<dbReference type="PANTHER" id="PTHR42908:SF6">
    <property type="entry name" value="116 KDA U5 SMALL NUCLEAR RIBONUCLEOPROTEIN COMPONENT"/>
    <property type="match status" value="1"/>
</dbReference>
<dbReference type="FunFam" id="3.30.70.240:FF:000004">
    <property type="entry name" value="116 kDa U5 small nuclear ribonucleoprotein"/>
    <property type="match status" value="1"/>
</dbReference>
<name>A0A8R1HGQ4_CAEJA</name>
<organism evidence="5 6">
    <name type="scientific">Caenorhabditis japonica</name>
    <dbReference type="NCBI Taxonomy" id="281687"/>
    <lineage>
        <taxon>Eukaryota</taxon>
        <taxon>Metazoa</taxon>
        <taxon>Ecdysozoa</taxon>
        <taxon>Nematoda</taxon>
        <taxon>Chromadorea</taxon>
        <taxon>Rhabditida</taxon>
        <taxon>Rhabditina</taxon>
        <taxon>Rhabditomorpha</taxon>
        <taxon>Rhabditoidea</taxon>
        <taxon>Rhabditidae</taxon>
        <taxon>Peloderinae</taxon>
        <taxon>Caenorhabditis</taxon>
    </lineage>
</organism>
<dbReference type="InterPro" id="IPR020568">
    <property type="entry name" value="Ribosomal_Su5_D2-typ_SF"/>
</dbReference>
<sequence>MMAEPLERQLDEDIENEVVQIGWNRRRLGEFFQTKYNWDLLAARSIWAFGPDTTGPNILLDDTLPSEVDKHLLSTVRESLVQGFQWATREGPLCEEPIRQVKFKLLDATIAAEPLYRGGGQMIPTARRCAYSAFLMATPRLMEPYYAVEVVAPADCVAAVYTVLAKRRGHVTTDAPMPGSPMYTISAYIPVMDSFGFETDLRIHTQGQAFCMSAFHHWQLVPGDPLDKSIVIKTLDVQPTPHLAREFMIKTRRRKGLSEDVSVNKFFDDPMLLELAKQQDYTGF</sequence>
<protein>
    <recommendedName>
        <fullName evidence="7">Elongation factor EFG domain-containing protein</fullName>
    </recommendedName>
</protein>
<evidence type="ECO:0000313" key="5">
    <source>
        <dbReference type="EnsemblMetazoa" id="CJA00999.1"/>
    </source>
</evidence>
<dbReference type="CDD" id="cd04098">
    <property type="entry name" value="eEF2_C_snRNP"/>
    <property type="match status" value="1"/>
</dbReference>
<dbReference type="Proteomes" id="UP000005237">
    <property type="component" value="Unassembled WGS sequence"/>
</dbReference>
<dbReference type="GO" id="GO:0071007">
    <property type="term" value="C:U2-type catalytic step 2 spliceosome"/>
    <property type="evidence" value="ECO:0007669"/>
    <property type="project" value="TreeGrafter"/>
</dbReference>
<dbReference type="Gene3D" id="3.30.230.10">
    <property type="match status" value="1"/>
</dbReference>
<dbReference type="InterPro" id="IPR000640">
    <property type="entry name" value="EFG_V-like"/>
</dbReference>
<evidence type="ECO:0000259" key="3">
    <source>
        <dbReference type="SMART" id="SM00838"/>
    </source>
</evidence>
<dbReference type="CDD" id="cd01683">
    <property type="entry name" value="EF2_IV_snRNP"/>
    <property type="match status" value="1"/>
</dbReference>
<feature type="domain" description="Translation elongation factor EFG/EF2" evidence="4">
    <location>
        <begin position="17"/>
        <end position="138"/>
    </location>
</feature>
<dbReference type="GO" id="GO:0005829">
    <property type="term" value="C:cytosol"/>
    <property type="evidence" value="ECO:0007669"/>
    <property type="project" value="TreeGrafter"/>
</dbReference>
<evidence type="ECO:0000256" key="2">
    <source>
        <dbReference type="ARBA" id="ARBA00023134"/>
    </source>
</evidence>
<proteinExistence type="predicted"/>
<evidence type="ECO:0000259" key="4">
    <source>
        <dbReference type="SMART" id="SM00889"/>
    </source>
</evidence>
<dbReference type="PANTHER" id="PTHR42908">
    <property type="entry name" value="TRANSLATION ELONGATION FACTOR-RELATED"/>
    <property type="match status" value="1"/>
</dbReference>
<dbReference type="SUPFAM" id="SSF54211">
    <property type="entry name" value="Ribosomal protein S5 domain 2-like"/>
    <property type="match status" value="1"/>
</dbReference>
<dbReference type="GO" id="GO:0030623">
    <property type="term" value="F:U5 snRNA binding"/>
    <property type="evidence" value="ECO:0007669"/>
    <property type="project" value="TreeGrafter"/>
</dbReference>
<dbReference type="SMART" id="SM00838">
    <property type="entry name" value="EFG_C"/>
    <property type="match status" value="1"/>
</dbReference>
<keyword evidence="6" id="KW-1185">Reference proteome</keyword>
<dbReference type="SMART" id="SM00889">
    <property type="entry name" value="EFG_IV"/>
    <property type="match status" value="1"/>
</dbReference>
<reference evidence="5" key="2">
    <citation type="submission" date="2022-06" db="UniProtKB">
        <authorList>
            <consortium name="EnsemblMetazoa"/>
        </authorList>
    </citation>
    <scope>IDENTIFICATION</scope>
    <source>
        <strain evidence="5">DF5081</strain>
    </source>
</reference>
<dbReference type="GO" id="GO:0000398">
    <property type="term" value="P:mRNA splicing, via spliceosome"/>
    <property type="evidence" value="ECO:0007669"/>
    <property type="project" value="TreeGrafter"/>
</dbReference>
<dbReference type="InterPro" id="IPR035647">
    <property type="entry name" value="EFG_III/V"/>
</dbReference>
<feature type="domain" description="Elongation factor EFG" evidence="3">
    <location>
        <begin position="140"/>
        <end position="229"/>
    </location>
</feature>
<dbReference type="EnsemblMetazoa" id="CJA00999.1">
    <property type="protein sequence ID" value="CJA00999.1"/>
    <property type="gene ID" value="WBGene00120203"/>
</dbReference>
<dbReference type="GO" id="GO:0003924">
    <property type="term" value="F:GTPase activity"/>
    <property type="evidence" value="ECO:0007669"/>
    <property type="project" value="TreeGrafter"/>
</dbReference>
<dbReference type="InterPro" id="IPR035655">
    <property type="entry name" value="U5-116kDa_C"/>
</dbReference>
<dbReference type="GO" id="GO:0046540">
    <property type="term" value="C:U4/U6 x U5 tri-snRNP complex"/>
    <property type="evidence" value="ECO:0007669"/>
    <property type="project" value="TreeGrafter"/>
</dbReference>
<accession>A0A8R1HGQ4</accession>
<keyword evidence="2" id="KW-0342">GTP-binding</keyword>
<dbReference type="Gene3D" id="3.30.70.240">
    <property type="match status" value="1"/>
</dbReference>